<evidence type="ECO:0000256" key="4">
    <source>
        <dbReference type="PROSITE-ProRule" id="PRU00175"/>
    </source>
</evidence>
<proteinExistence type="predicted"/>
<evidence type="ECO:0000259" key="6">
    <source>
        <dbReference type="PROSITE" id="PS50280"/>
    </source>
</evidence>
<evidence type="ECO:0000313" key="8">
    <source>
        <dbReference type="Proteomes" id="UP000601435"/>
    </source>
</evidence>
<dbReference type="Proteomes" id="UP000601435">
    <property type="component" value="Unassembled WGS sequence"/>
</dbReference>
<dbReference type="InterPro" id="IPR017907">
    <property type="entry name" value="Znf_RING_CS"/>
</dbReference>
<name>A0A813B2T2_9DINO</name>
<keyword evidence="2 4" id="KW-0863">Zinc-finger</keyword>
<evidence type="ECO:0000256" key="3">
    <source>
        <dbReference type="ARBA" id="ARBA00022833"/>
    </source>
</evidence>
<evidence type="ECO:0000256" key="1">
    <source>
        <dbReference type="ARBA" id="ARBA00022723"/>
    </source>
</evidence>
<keyword evidence="1" id="KW-0479">Metal-binding</keyword>
<dbReference type="SMART" id="SM00184">
    <property type="entry name" value="RING"/>
    <property type="match status" value="1"/>
</dbReference>
<dbReference type="PROSITE" id="PS00518">
    <property type="entry name" value="ZF_RING_1"/>
    <property type="match status" value="1"/>
</dbReference>
<dbReference type="EMBL" id="CAJNJA010066452">
    <property type="protein sequence ID" value="CAE7889231.1"/>
    <property type="molecule type" value="Genomic_DNA"/>
</dbReference>
<dbReference type="CDD" id="cd16449">
    <property type="entry name" value="RING-HC"/>
    <property type="match status" value="1"/>
</dbReference>
<dbReference type="GO" id="GO:0008270">
    <property type="term" value="F:zinc ion binding"/>
    <property type="evidence" value="ECO:0007669"/>
    <property type="project" value="UniProtKB-KW"/>
</dbReference>
<dbReference type="InterPro" id="IPR027370">
    <property type="entry name" value="Znf-RING_euk"/>
</dbReference>
<dbReference type="Gene3D" id="3.30.40.10">
    <property type="entry name" value="Zinc/RING finger domain, C3HC4 (zinc finger)"/>
    <property type="match status" value="1"/>
</dbReference>
<dbReference type="PROSITE" id="PS50280">
    <property type="entry name" value="SET"/>
    <property type="match status" value="1"/>
</dbReference>
<dbReference type="SUPFAM" id="SSF82199">
    <property type="entry name" value="SET domain"/>
    <property type="match status" value="1"/>
</dbReference>
<dbReference type="Pfam" id="PF00856">
    <property type="entry name" value="SET"/>
    <property type="match status" value="1"/>
</dbReference>
<dbReference type="OrthoDB" id="6106880at2759"/>
<evidence type="ECO:0000313" key="7">
    <source>
        <dbReference type="EMBL" id="CAE7889231.1"/>
    </source>
</evidence>
<dbReference type="Gene3D" id="2.170.270.10">
    <property type="entry name" value="SET domain"/>
    <property type="match status" value="1"/>
</dbReference>
<feature type="domain" description="SET" evidence="6">
    <location>
        <begin position="157"/>
        <end position="356"/>
    </location>
</feature>
<evidence type="ECO:0000259" key="5">
    <source>
        <dbReference type="PROSITE" id="PS50089"/>
    </source>
</evidence>
<dbReference type="InterPro" id="IPR001214">
    <property type="entry name" value="SET_dom"/>
</dbReference>
<gene>
    <name evidence="7" type="primary">cof</name>
    <name evidence="7" type="ORF">SNEC2469_LOCUS29499</name>
</gene>
<feature type="domain" description="RING-type" evidence="5">
    <location>
        <begin position="375"/>
        <end position="430"/>
    </location>
</feature>
<dbReference type="PANTHER" id="PTHR47156">
    <property type="entry name" value="PROTEIN CBG20824"/>
    <property type="match status" value="1"/>
</dbReference>
<dbReference type="AlphaFoldDB" id="A0A813B2T2"/>
<evidence type="ECO:0000256" key="2">
    <source>
        <dbReference type="ARBA" id="ARBA00022771"/>
    </source>
</evidence>
<dbReference type="InterPro" id="IPR046341">
    <property type="entry name" value="SET_dom_sf"/>
</dbReference>
<dbReference type="InterPro" id="IPR013083">
    <property type="entry name" value="Znf_RING/FYVE/PHD"/>
</dbReference>
<organism evidence="7 8">
    <name type="scientific">Symbiodinium necroappetens</name>
    <dbReference type="NCBI Taxonomy" id="1628268"/>
    <lineage>
        <taxon>Eukaryota</taxon>
        <taxon>Sar</taxon>
        <taxon>Alveolata</taxon>
        <taxon>Dinophyceae</taxon>
        <taxon>Suessiales</taxon>
        <taxon>Symbiodiniaceae</taxon>
        <taxon>Symbiodinium</taxon>
    </lineage>
</organism>
<reference evidence="7" key="1">
    <citation type="submission" date="2021-02" db="EMBL/GenBank/DDBJ databases">
        <authorList>
            <person name="Dougan E. K."/>
            <person name="Rhodes N."/>
            <person name="Thang M."/>
            <person name="Chan C."/>
        </authorList>
    </citation>
    <scope>NUCLEOTIDE SEQUENCE</scope>
</reference>
<dbReference type="PANTHER" id="PTHR47156:SF10">
    <property type="entry name" value="E3 UBIQUITIN-PROTEIN LIGASE TRIM-21-RELATED"/>
    <property type="match status" value="1"/>
</dbReference>
<keyword evidence="3" id="KW-0862">Zinc</keyword>
<dbReference type="SUPFAM" id="SSF57850">
    <property type="entry name" value="RING/U-box"/>
    <property type="match status" value="1"/>
</dbReference>
<dbReference type="InterPro" id="IPR001841">
    <property type="entry name" value="Znf_RING"/>
</dbReference>
<dbReference type="PROSITE" id="PS50089">
    <property type="entry name" value="ZF_RING_2"/>
    <property type="match status" value="1"/>
</dbReference>
<dbReference type="Pfam" id="PF13445">
    <property type="entry name" value="zf-RING_UBOX"/>
    <property type="match status" value="1"/>
</dbReference>
<protein>
    <submittedName>
        <fullName evidence="7">Cof protein</fullName>
    </submittedName>
</protein>
<keyword evidence="8" id="KW-1185">Reference proteome</keyword>
<dbReference type="InterPro" id="IPR052667">
    <property type="entry name" value="E3_ubiquitin-ligase_RING"/>
</dbReference>
<comment type="caution">
    <text evidence="7">The sequence shown here is derived from an EMBL/GenBank/DDBJ whole genome shotgun (WGS) entry which is preliminary data.</text>
</comment>
<accession>A0A813B2T2</accession>
<sequence length="503" mass="55306">MLRSTWNCGNGLMATIQNTVTSHPRTWAHSGWNSHRNRCRRPYSKHVLLKVVVASLPSFLTLQTGQRHHRGRSVRARAIHGLRMRLPPGATVYLTGVAQELEGEPCEVLSFDRSGRWLVRFLHPRFRDRTALVPEQCLLFGYCIQPEHATSPASLSTSIALVDTPRAGRGLEVVEPMAAGSSLFKEMPFLLTANDVNEVCRAHLKMRAAAGKDDSQGKALEAFASLSAGDGFDAQALARVQAQASEVWQAMNFGRSEQPDAAQIRNLAEVLLRWEANRFLQKQSSMDTLSESRAEPDLYAVFSLVSLLNHSCAPTVRLHQVFQPLQPGSQVPDDGACVIQAVRDLRPGDALVVNYGMPELLQWPVEQRREFQTSICFETMASAASARAVGLQDYALPSRVPQVLNCGHTFCSSCLEQVANAGKFRCPTCREESSATEIRVNFALRDALVGKESPSTVAAARIIEAEAIDPPTEDEEAVTLRYSANCEVKAVTGDDTLEGKKKL</sequence>